<accession>A0ABS0ZCE1</accession>
<keyword evidence="1" id="KW-0732">Signal</keyword>
<feature type="chain" id="PRO_5045322548" description="Porin" evidence="1">
    <location>
        <begin position="26"/>
        <end position="288"/>
    </location>
</feature>
<comment type="caution">
    <text evidence="2">The sequence shown here is derived from an EMBL/GenBank/DDBJ whole genome shotgun (WGS) entry which is preliminary data.</text>
</comment>
<proteinExistence type="predicted"/>
<dbReference type="Gene3D" id="2.40.160.10">
    <property type="entry name" value="Porin"/>
    <property type="match status" value="1"/>
</dbReference>
<dbReference type="SUPFAM" id="SSF56935">
    <property type="entry name" value="Porins"/>
    <property type="match status" value="1"/>
</dbReference>
<keyword evidence="3" id="KW-1185">Reference proteome</keyword>
<feature type="signal peptide" evidence="1">
    <location>
        <begin position="1"/>
        <end position="25"/>
    </location>
</feature>
<reference evidence="2 3" key="1">
    <citation type="submission" date="2020-12" db="EMBL/GenBank/DDBJ databases">
        <title>Comparative genome analysis of fungal antagonists Marinomonas ostreistagni 398 and M. spartinae 468.</title>
        <authorList>
            <person name="Fields J.L."/>
            <person name="Mavrodi O.V."/>
            <person name="Biber P.D."/>
            <person name="Indest K.J."/>
            <person name="Mavrodi D.V."/>
        </authorList>
    </citation>
    <scope>NUCLEOTIDE SEQUENCE [LARGE SCALE GENOMIC DNA]</scope>
    <source>
        <strain evidence="2 3">USM7</strain>
    </source>
</reference>
<name>A0ABS0ZCE1_9GAMM</name>
<evidence type="ECO:0000313" key="2">
    <source>
        <dbReference type="EMBL" id="MBJ7551300.1"/>
    </source>
</evidence>
<evidence type="ECO:0000256" key="1">
    <source>
        <dbReference type="SAM" id="SignalP"/>
    </source>
</evidence>
<dbReference type="InterPro" id="IPR023614">
    <property type="entry name" value="Porin_dom_sf"/>
</dbReference>
<evidence type="ECO:0000313" key="3">
    <source>
        <dbReference type="Proteomes" id="UP000598488"/>
    </source>
</evidence>
<sequence length="288" mass="29315">MKAIKLASVFAVSAVAAAVSTSTFAAEPVFSGTAGVEYTSYYGDSSATGDLADGTDIGELELSVDTGVVYAEIEVATTGADEATTVGFEKLYVKQGAVSFGRFDGSVAAGAFMGMDEIGYTGVDLRTEDGDTDNTGVRYSVAPGLTVALEATNNDVGDSEVGGAISYVADLGAAKVGISGGVLGDANAVNVGAQFNAGPATFSVNYGVGERQTATGTTDHEEAGVGIEFAATDALTLTLQYANELEQEIDGTYFIAAYAAGDLTYYFENYNGENAGMEANIVGVKASF</sequence>
<dbReference type="RefSeq" id="WP_199462882.1">
    <property type="nucleotide sequence ID" value="NZ_JAEMUH010000010.1"/>
</dbReference>
<dbReference type="EMBL" id="JAEMUH010000010">
    <property type="protein sequence ID" value="MBJ7551300.1"/>
    <property type="molecule type" value="Genomic_DNA"/>
</dbReference>
<dbReference type="Proteomes" id="UP000598488">
    <property type="component" value="Unassembled WGS sequence"/>
</dbReference>
<organism evidence="2 3">
    <name type="scientific">Marinomonas ostreistagni</name>
    <dbReference type="NCBI Taxonomy" id="359209"/>
    <lineage>
        <taxon>Bacteria</taxon>
        <taxon>Pseudomonadati</taxon>
        <taxon>Pseudomonadota</taxon>
        <taxon>Gammaproteobacteria</taxon>
        <taxon>Oceanospirillales</taxon>
        <taxon>Oceanospirillaceae</taxon>
        <taxon>Marinomonas</taxon>
    </lineage>
</organism>
<evidence type="ECO:0008006" key="4">
    <source>
        <dbReference type="Google" id="ProtNLM"/>
    </source>
</evidence>
<gene>
    <name evidence="2" type="ORF">JHD44_11455</name>
</gene>
<protein>
    <recommendedName>
        <fullName evidence="4">Porin</fullName>
    </recommendedName>
</protein>